<dbReference type="SUPFAM" id="SSF55447">
    <property type="entry name" value="CO dehydrogenase flavoprotein C-terminal domain-like"/>
    <property type="match status" value="1"/>
</dbReference>
<dbReference type="InterPro" id="IPR005107">
    <property type="entry name" value="CO_DH_flav_C"/>
</dbReference>
<evidence type="ECO:0000259" key="4">
    <source>
        <dbReference type="PROSITE" id="PS51387"/>
    </source>
</evidence>
<feature type="domain" description="FAD-binding PCMH-type" evidence="4">
    <location>
        <begin position="1"/>
        <end position="176"/>
    </location>
</feature>
<evidence type="ECO:0000256" key="2">
    <source>
        <dbReference type="ARBA" id="ARBA00022827"/>
    </source>
</evidence>
<keyword evidence="2" id="KW-0274">FAD</keyword>
<dbReference type="GO" id="GO:0071949">
    <property type="term" value="F:FAD binding"/>
    <property type="evidence" value="ECO:0007669"/>
    <property type="project" value="InterPro"/>
</dbReference>
<dbReference type="Pfam" id="PF03450">
    <property type="entry name" value="CO_deh_flav_C"/>
    <property type="match status" value="1"/>
</dbReference>
<keyword evidence="3" id="KW-0560">Oxidoreductase</keyword>
<dbReference type="Pfam" id="PF00941">
    <property type="entry name" value="FAD_binding_5"/>
    <property type="match status" value="1"/>
</dbReference>
<dbReference type="Gene3D" id="3.30.43.10">
    <property type="entry name" value="Uridine Diphospho-n-acetylenolpyruvylglucosamine Reductase, domain 2"/>
    <property type="match status" value="1"/>
</dbReference>
<organism evidence="5">
    <name type="scientific">Deinococcus sonorensis KR-87</name>
    <dbReference type="NCBI Taxonomy" id="694439"/>
    <lineage>
        <taxon>Bacteria</taxon>
        <taxon>Thermotogati</taxon>
        <taxon>Deinococcota</taxon>
        <taxon>Deinococci</taxon>
        <taxon>Deinococcales</taxon>
        <taxon>Deinococcaceae</taxon>
        <taxon>Deinococcus</taxon>
    </lineage>
</organism>
<dbReference type="Gene3D" id="3.30.390.50">
    <property type="entry name" value="CO dehydrogenase flavoprotein, C-terminal domain"/>
    <property type="match status" value="1"/>
</dbReference>
<dbReference type="InterPro" id="IPR036683">
    <property type="entry name" value="CO_DH_flav_C_dom_sf"/>
</dbReference>
<dbReference type="InterPro" id="IPR016167">
    <property type="entry name" value="FAD-bd_PCMH_sub1"/>
</dbReference>
<dbReference type="FunFam" id="3.30.465.10:FF:000017">
    <property type="entry name" value="Xanthine dehydrogenase, FAD binding subunit"/>
    <property type="match status" value="1"/>
</dbReference>
<name>A0AAU7U8M0_9DEIO</name>
<dbReference type="InterPro" id="IPR051312">
    <property type="entry name" value="Diverse_Substr_Oxidored"/>
</dbReference>
<dbReference type="KEGG" id="dsc:ABOD76_13215"/>
<reference evidence="5" key="1">
    <citation type="submission" date="2024-06" db="EMBL/GenBank/DDBJ databases">
        <title>Draft Genome Sequence of Deinococcus sonorensis Type Strain KR-87, a Biofilm Producing Representative of the Genus Deinococcus.</title>
        <authorList>
            <person name="Boren L.S."/>
            <person name="Grosso R.A."/>
            <person name="Hugenberg-Cox A.N."/>
            <person name="Hill J.T.E."/>
            <person name="Albert C.M."/>
            <person name="Tuohy J.M."/>
        </authorList>
    </citation>
    <scope>NUCLEOTIDE SEQUENCE</scope>
    <source>
        <strain evidence="5">KR-87</strain>
    </source>
</reference>
<dbReference type="SMART" id="SM01092">
    <property type="entry name" value="CO_deh_flav_C"/>
    <property type="match status" value="1"/>
</dbReference>
<dbReference type="PROSITE" id="PS51387">
    <property type="entry name" value="FAD_PCMH"/>
    <property type="match status" value="1"/>
</dbReference>
<proteinExistence type="predicted"/>
<dbReference type="InterPro" id="IPR016169">
    <property type="entry name" value="FAD-bd_PCMH_sub2"/>
</dbReference>
<keyword evidence="1" id="KW-0285">Flavoprotein</keyword>
<dbReference type="SUPFAM" id="SSF56176">
    <property type="entry name" value="FAD-binding/transporter-associated domain-like"/>
    <property type="match status" value="1"/>
</dbReference>
<accession>A0AAU7U8M0</accession>
<dbReference type="InterPro" id="IPR002346">
    <property type="entry name" value="Mopterin_DH_FAD-bd"/>
</dbReference>
<evidence type="ECO:0000256" key="3">
    <source>
        <dbReference type="ARBA" id="ARBA00023002"/>
    </source>
</evidence>
<dbReference type="PANTHER" id="PTHR42659:SF2">
    <property type="entry name" value="XANTHINE DEHYDROGENASE SUBUNIT C-RELATED"/>
    <property type="match status" value="1"/>
</dbReference>
<dbReference type="Gene3D" id="3.30.465.10">
    <property type="match status" value="1"/>
</dbReference>
<protein>
    <submittedName>
        <fullName evidence="5">Xanthine dehydrogenase family protein subunit M</fullName>
    </submittedName>
</protein>
<sequence length="277" mass="29376">MYTTEFDYHRAGSVQDALELLAANEGAKLLAGGHSLVPAMKLRLAAPTALIDISRVEELRGIRQEGDRIIIGAGTTHAELLHSELLAQLCPLLPDAARYVGDPMVRNCGTIGGALAHADPAADYPASMVALEAELKLVSRDGERVVPALEFFHGMFETAARPDELLTEIHIPVLQGAKMAYEKFPHPASHYAIVGVAAILTDGGVRLGLTGAGPNAVRLSAAEAALGSDLSPENVQRATEQAISPDELLGDRFASADYRAHLVGVIARRAIERAQQA</sequence>
<evidence type="ECO:0000256" key="1">
    <source>
        <dbReference type="ARBA" id="ARBA00022630"/>
    </source>
</evidence>
<dbReference type="InterPro" id="IPR016166">
    <property type="entry name" value="FAD-bd_PCMH"/>
</dbReference>
<dbReference type="EMBL" id="CP158299">
    <property type="protein sequence ID" value="XBV84399.1"/>
    <property type="molecule type" value="Genomic_DNA"/>
</dbReference>
<dbReference type="GO" id="GO:0016491">
    <property type="term" value="F:oxidoreductase activity"/>
    <property type="evidence" value="ECO:0007669"/>
    <property type="project" value="UniProtKB-KW"/>
</dbReference>
<gene>
    <name evidence="5" type="ORF">ABOD76_13215</name>
</gene>
<dbReference type="AlphaFoldDB" id="A0AAU7U8M0"/>
<evidence type="ECO:0000313" key="5">
    <source>
        <dbReference type="EMBL" id="XBV84399.1"/>
    </source>
</evidence>
<dbReference type="InterPro" id="IPR036318">
    <property type="entry name" value="FAD-bd_PCMH-like_sf"/>
</dbReference>
<dbReference type="PANTHER" id="PTHR42659">
    <property type="entry name" value="XANTHINE DEHYDROGENASE SUBUNIT C-RELATED"/>
    <property type="match status" value="1"/>
</dbReference>
<dbReference type="RefSeq" id="WP_350242436.1">
    <property type="nucleotide sequence ID" value="NZ_CP158299.1"/>
</dbReference>